<evidence type="ECO:0000313" key="2">
    <source>
        <dbReference type="Proteomes" id="UP000225548"/>
    </source>
</evidence>
<dbReference type="EMBL" id="PDJG01000001">
    <property type="protein sequence ID" value="PFG34551.1"/>
    <property type="molecule type" value="Genomic_DNA"/>
</dbReference>
<gene>
    <name evidence="1" type="ORF">ATL42_2465</name>
</gene>
<protein>
    <submittedName>
        <fullName evidence="1">Uncharacterized protein</fullName>
    </submittedName>
</protein>
<dbReference type="AlphaFoldDB" id="A0A2A9E7L3"/>
<dbReference type="OrthoDB" id="3579809at2"/>
<comment type="caution">
    <text evidence="1">The sequence shown here is derived from an EMBL/GenBank/DDBJ whole genome shotgun (WGS) entry which is preliminary data.</text>
</comment>
<dbReference type="RefSeq" id="WP_098455568.1">
    <property type="nucleotide sequence ID" value="NZ_PDJG01000001.1"/>
</dbReference>
<proteinExistence type="predicted"/>
<name>A0A2A9E7L3_9MICO</name>
<evidence type="ECO:0000313" key="1">
    <source>
        <dbReference type="EMBL" id="PFG34551.1"/>
    </source>
</evidence>
<dbReference type="Proteomes" id="UP000225548">
    <property type="component" value="Unassembled WGS sequence"/>
</dbReference>
<keyword evidence="2" id="KW-1185">Reference proteome</keyword>
<organism evidence="1 2">
    <name type="scientific">Sanguibacter antarcticus</name>
    <dbReference type="NCBI Taxonomy" id="372484"/>
    <lineage>
        <taxon>Bacteria</taxon>
        <taxon>Bacillati</taxon>
        <taxon>Actinomycetota</taxon>
        <taxon>Actinomycetes</taxon>
        <taxon>Micrococcales</taxon>
        <taxon>Sanguibacteraceae</taxon>
        <taxon>Sanguibacter</taxon>
    </lineage>
</organism>
<reference evidence="1 2" key="1">
    <citation type="submission" date="2017-10" db="EMBL/GenBank/DDBJ databases">
        <title>Sequencing the genomes of 1000 actinobacteria strains.</title>
        <authorList>
            <person name="Klenk H.-P."/>
        </authorList>
    </citation>
    <scope>NUCLEOTIDE SEQUENCE [LARGE SCALE GENOMIC DNA]</scope>
    <source>
        <strain evidence="1 2">DSM 18966</strain>
    </source>
</reference>
<sequence length="192" mass="20887">MTEQEARTLRDHLAAALDAAAPGVDARLDTDPQAHLDLVAVTQKATTETDALLRAAVDSARGAGCTWEQIGGVLGMTRQAAQQRYGRRSEDLVATGPHTMTLAPLTAFNEMRVLERAGHHGWHSIGYGAFFHVVTHSEQQWEHARTTFRSGAPSGEGWEKVGAGWGWWTYYARPLTSTALPGPDDVRDLLDG</sequence>
<accession>A0A2A9E7L3</accession>